<reference evidence="2 3" key="1">
    <citation type="submission" date="2015-07" db="EMBL/GenBank/DDBJ databases">
        <title>Genome analysis of myxobacterium Chondromyces crocatus Cm c5 reveals a high potential for natural compound synthesis and the genetic basis for the loss of fruiting body formation.</title>
        <authorList>
            <person name="Zaburannyi N."/>
            <person name="Bunk B."/>
            <person name="Maier J."/>
            <person name="Overmann J."/>
            <person name="Mueller R."/>
        </authorList>
    </citation>
    <scope>NUCLEOTIDE SEQUENCE [LARGE SCALE GENOMIC DNA]</scope>
    <source>
        <strain evidence="2 3">Cm c5</strain>
    </source>
</reference>
<dbReference type="Gene3D" id="3.90.1580.10">
    <property type="entry name" value="paralog of FGE (formylglycine-generating enzyme)"/>
    <property type="match status" value="1"/>
</dbReference>
<accession>A0A0K1E779</accession>
<dbReference type="Proteomes" id="UP000067626">
    <property type="component" value="Chromosome"/>
</dbReference>
<dbReference type="Pfam" id="PF03781">
    <property type="entry name" value="FGE-sulfatase"/>
    <property type="match status" value="1"/>
</dbReference>
<dbReference type="GO" id="GO:0120147">
    <property type="term" value="F:formylglycine-generating oxidase activity"/>
    <property type="evidence" value="ECO:0007669"/>
    <property type="project" value="TreeGrafter"/>
</dbReference>
<dbReference type="AlphaFoldDB" id="A0A0K1E779"/>
<dbReference type="OrthoDB" id="5506396at2"/>
<organism evidence="2 3">
    <name type="scientific">Chondromyces crocatus</name>
    <dbReference type="NCBI Taxonomy" id="52"/>
    <lineage>
        <taxon>Bacteria</taxon>
        <taxon>Pseudomonadati</taxon>
        <taxon>Myxococcota</taxon>
        <taxon>Polyangia</taxon>
        <taxon>Polyangiales</taxon>
        <taxon>Polyangiaceae</taxon>
        <taxon>Chondromyces</taxon>
    </lineage>
</organism>
<sequence length="285" mass="29810">MRIAGIAGAPSLLGIVTWCALTIAGPTARCPVGLTSLGSRCCGEGQRVDSEGRCTGEPHRCSHGLRLTPAGCIGENDQVSLAGGLLRLAPSDWEAQGTVRSYEAWVPGFHLDRLEVNEARYTQCVLAGSCPQLPLRGEPGIPVTSITLDEAQKFCHFAGGALPSREQFVLAASGLSGRRYPWGDTGAVCRRASYGLRDGPCARGTSGPELTGARPDGASPEGVLDLAGNVAEWTIVTGASTSAGHVVGGSWMDESATALRTWHVRSVEATTRSDDIGFRCAYAAR</sequence>
<name>A0A0K1E779_CHOCO</name>
<keyword evidence="3" id="KW-1185">Reference proteome</keyword>
<dbReference type="PATRIC" id="fig|52.7.peg.586"/>
<evidence type="ECO:0000313" key="2">
    <source>
        <dbReference type="EMBL" id="AKT36433.1"/>
    </source>
</evidence>
<dbReference type="InterPro" id="IPR042095">
    <property type="entry name" value="SUMF_sf"/>
</dbReference>
<evidence type="ECO:0000313" key="3">
    <source>
        <dbReference type="Proteomes" id="UP000067626"/>
    </source>
</evidence>
<dbReference type="InterPro" id="IPR016187">
    <property type="entry name" value="CTDL_fold"/>
</dbReference>
<dbReference type="KEGG" id="ccro:CMC5_005460"/>
<gene>
    <name evidence="2" type="ORF">CMC5_005460</name>
</gene>
<feature type="domain" description="Sulfatase-modifying factor enzyme-like" evidence="1">
    <location>
        <begin position="77"/>
        <end position="281"/>
    </location>
</feature>
<dbReference type="PANTHER" id="PTHR23150">
    <property type="entry name" value="SULFATASE MODIFYING FACTOR 1, 2"/>
    <property type="match status" value="1"/>
</dbReference>
<dbReference type="SUPFAM" id="SSF56436">
    <property type="entry name" value="C-type lectin-like"/>
    <property type="match status" value="1"/>
</dbReference>
<evidence type="ECO:0000259" key="1">
    <source>
        <dbReference type="Pfam" id="PF03781"/>
    </source>
</evidence>
<dbReference type="STRING" id="52.CMC5_005460"/>
<protein>
    <recommendedName>
        <fullName evidence="1">Sulfatase-modifying factor enzyme-like domain-containing protein</fullName>
    </recommendedName>
</protein>
<dbReference type="EMBL" id="CP012159">
    <property type="protein sequence ID" value="AKT36433.1"/>
    <property type="molecule type" value="Genomic_DNA"/>
</dbReference>
<proteinExistence type="predicted"/>
<dbReference type="InterPro" id="IPR051043">
    <property type="entry name" value="Sulfatase_Mod_Factor_Kinase"/>
</dbReference>
<dbReference type="PANTHER" id="PTHR23150:SF19">
    <property type="entry name" value="FORMYLGLYCINE-GENERATING ENZYME"/>
    <property type="match status" value="1"/>
</dbReference>
<dbReference type="InterPro" id="IPR005532">
    <property type="entry name" value="SUMF_dom"/>
</dbReference>